<dbReference type="EMBL" id="CP002590">
    <property type="protein sequence ID" value="AEA12301.1"/>
    <property type="molecule type" value="Genomic_DNA"/>
</dbReference>
<evidence type="ECO:0000256" key="2">
    <source>
        <dbReference type="ARBA" id="ARBA00022825"/>
    </source>
</evidence>
<reference evidence="4 5" key="1">
    <citation type="journal article" date="2011" name="J. Bacteriol.">
        <title>Complete genome sequence of the thermoacidophilic crenarchaeon Thermoproteus uzoniensis 768-20.</title>
        <authorList>
            <person name="Mardanov A.V."/>
            <person name="Gumerov V.M."/>
            <person name="Beletsky A.V."/>
            <person name="Prokofeva M.I."/>
            <person name="Bonch-Osmolovskaya E.A."/>
            <person name="Ravin N.V."/>
            <person name="Skryabin K.G."/>
        </authorList>
    </citation>
    <scope>NUCLEOTIDE SEQUENCE [LARGE SCALE GENOMIC DNA]</scope>
    <source>
        <strain evidence="4 5">768-20</strain>
    </source>
</reference>
<feature type="domain" description="Peptidase S9 prolyl oligopeptidase catalytic" evidence="3">
    <location>
        <begin position="364"/>
        <end position="567"/>
    </location>
</feature>
<evidence type="ECO:0000313" key="4">
    <source>
        <dbReference type="EMBL" id="AEA12301.1"/>
    </source>
</evidence>
<dbReference type="InterPro" id="IPR011042">
    <property type="entry name" value="6-blade_b-propeller_TolB-like"/>
</dbReference>
<reference key="2">
    <citation type="submission" date="2011-03" db="EMBL/GenBank/DDBJ databases">
        <title>Complete genome sequence of the thermoacidophilic crenarchaeon Thermoproteus uzoniensis 768-20.</title>
        <authorList>
            <person name="Mardanov A.V."/>
            <person name="Gumerov V.M."/>
            <person name="Beletsky A.V."/>
            <person name="Prokofeva M.I."/>
            <person name="Bonch-Osmolovskaya E.A."/>
            <person name="Ravin N.V."/>
            <person name="Skryabin K.G."/>
        </authorList>
    </citation>
    <scope>NUCLEOTIDE SEQUENCE</scope>
    <source>
        <strain>768-20</strain>
    </source>
</reference>
<dbReference type="Gene3D" id="3.40.50.1820">
    <property type="entry name" value="alpha/beta hydrolase"/>
    <property type="match status" value="1"/>
</dbReference>
<name>F2L552_THEU7</name>
<sequence length="567" mass="62157">MDLLAARLLSVKSAVAPSAGPDGAVLYLSDATGQYQIWRFDGRRHDVYIPWDGRVGGYVVSPKGAVAFSADVGGDERWRIYVAEGDEVRDVAVEGFNNLGAWSPDGSRLAYTSTVERPEDFSLYVFDGGGARKVADLQGINAAVDWCDEGILVEHHESSRDGDIYLASGGEVKNLTKHSGEEVNASPRCLGGSKIAYLTDRWSEYRGIAVMDLKTGEAKPLVQLDREIELFDIWGNYLAYVANEDGYSGLYVMHLPTGLTHKVSVPPGVVTSLSWRFGKLVFSLSGPRVGHEVFVYAGEVRALTDSPKYGVDMSRNAVPEAARFKASDGLEVPLLLYRPQTAPPHKAVFLLHGGPESQARPYFEPLTQLLVRLGYMVVAPNFRGSTGYGKTYVRLDDGERRLNAVRDVAEAVGWLAGQGLVAGRPCVLGGSYGGYLTLMSLALYPDLWACGVEMAGIVNLATFLERTAPWRRRHREAEYGRLEDRELLAKLSPITYADRIAAPLLVIHGVNDIRVPVSEADQLVARLRELGRRVEYLRLEGEGHVFSSAARPKIYGEVAKFVKAYLG</sequence>
<keyword evidence="1" id="KW-0378">Hydrolase</keyword>
<dbReference type="InterPro" id="IPR029058">
    <property type="entry name" value="AB_hydrolase_fold"/>
</dbReference>
<dbReference type="SUPFAM" id="SSF69304">
    <property type="entry name" value="Tricorn protease N-terminal domain"/>
    <property type="match status" value="1"/>
</dbReference>
<dbReference type="Pfam" id="PF07676">
    <property type="entry name" value="PD40"/>
    <property type="match status" value="1"/>
</dbReference>
<keyword evidence="2" id="KW-0645">Protease</keyword>
<dbReference type="HOGENOM" id="CLU_008615_3_2_2"/>
<evidence type="ECO:0000256" key="1">
    <source>
        <dbReference type="ARBA" id="ARBA00022801"/>
    </source>
</evidence>
<dbReference type="PANTHER" id="PTHR42776">
    <property type="entry name" value="SERINE PEPTIDASE S9 FAMILY MEMBER"/>
    <property type="match status" value="1"/>
</dbReference>
<evidence type="ECO:0000259" key="3">
    <source>
        <dbReference type="Pfam" id="PF00326"/>
    </source>
</evidence>
<dbReference type="GO" id="GO:0006508">
    <property type="term" value="P:proteolysis"/>
    <property type="evidence" value="ECO:0007669"/>
    <property type="project" value="InterPro"/>
</dbReference>
<dbReference type="InterPro" id="IPR001375">
    <property type="entry name" value="Peptidase_S9_cat"/>
</dbReference>
<dbReference type="AlphaFoldDB" id="F2L552"/>
<organism evidence="4 5">
    <name type="scientific">Thermoproteus uzoniensis (strain 768-20)</name>
    <dbReference type="NCBI Taxonomy" id="999630"/>
    <lineage>
        <taxon>Archaea</taxon>
        <taxon>Thermoproteota</taxon>
        <taxon>Thermoprotei</taxon>
        <taxon>Thermoproteales</taxon>
        <taxon>Thermoproteaceae</taxon>
        <taxon>Thermoproteus</taxon>
    </lineage>
</organism>
<dbReference type="PANTHER" id="PTHR42776:SF27">
    <property type="entry name" value="DIPEPTIDYL PEPTIDASE FAMILY MEMBER 6"/>
    <property type="match status" value="1"/>
</dbReference>
<evidence type="ECO:0000313" key="5">
    <source>
        <dbReference type="Proteomes" id="UP000008138"/>
    </source>
</evidence>
<dbReference type="eggNOG" id="arCOG01646">
    <property type="taxonomic scope" value="Archaea"/>
</dbReference>
<dbReference type="KEGG" id="tuz:TUZN_0815"/>
<keyword evidence="5" id="KW-1185">Reference proteome</keyword>
<dbReference type="OrthoDB" id="31240at2157"/>
<gene>
    <name evidence="4" type="ordered locus">TUZN_0815</name>
</gene>
<dbReference type="ESTHER" id="theu7-f2l552">
    <property type="family name" value="Prolyl_oligopeptidase_S9"/>
</dbReference>
<dbReference type="Pfam" id="PF00326">
    <property type="entry name" value="Peptidase_S9"/>
    <property type="match status" value="1"/>
</dbReference>
<proteinExistence type="predicted"/>
<dbReference type="GO" id="GO:0004252">
    <property type="term" value="F:serine-type endopeptidase activity"/>
    <property type="evidence" value="ECO:0007669"/>
    <property type="project" value="TreeGrafter"/>
</dbReference>
<dbReference type="Gene3D" id="2.120.10.30">
    <property type="entry name" value="TolB, C-terminal domain"/>
    <property type="match status" value="1"/>
</dbReference>
<dbReference type="STRING" id="999630.TUZN_0815"/>
<accession>F2L552</accession>
<dbReference type="SUPFAM" id="SSF53474">
    <property type="entry name" value="alpha/beta-Hydrolases"/>
    <property type="match status" value="1"/>
</dbReference>
<dbReference type="Proteomes" id="UP000008138">
    <property type="component" value="Chromosome"/>
</dbReference>
<keyword evidence="2" id="KW-0720">Serine protease</keyword>
<protein>
    <submittedName>
        <fullName evidence="4">Acylamino-acid-releasing enzyme, putative</fullName>
    </submittedName>
</protein>
<dbReference type="RefSeq" id="WP_013679637.1">
    <property type="nucleotide sequence ID" value="NC_015315.1"/>
</dbReference>
<dbReference type="InterPro" id="IPR011659">
    <property type="entry name" value="WD40"/>
</dbReference>
<dbReference type="GeneID" id="10360350"/>